<dbReference type="SUPFAM" id="SSF52540">
    <property type="entry name" value="P-loop containing nucleoside triphosphate hydrolases"/>
    <property type="match status" value="1"/>
</dbReference>
<dbReference type="AlphaFoldDB" id="A0A8B6DD69"/>
<name>A0A8B6DD69_MYTGA</name>
<dbReference type="InterPro" id="IPR051641">
    <property type="entry name" value="RGK_GTP-binding_reg"/>
</dbReference>
<dbReference type="PANTHER" id="PTHR45775">
    <property type="entry name" value="RAD, GEM/KIR FAMILY MEMBER 2, ISOFORM C"/>
    <property type="match status" value="1"/>
</dbReference>
<protein>
    <submittedName>
        <fullName evidence="3">Uncharacterized protein</fullName>
    </submittedName>
</protein>
<dbReference type="GO" id="GO:0003924">
    <property type="term" value="F:GTPase activity"/>
    <property type="evidence" value="ECO:0007669"/>
    <property type="project" value="InterPro"/>
</dbReference>
<keyword evidence="4" id="KW-1185">Reference proteome</keyword>
<dbReference type="EMBL" id="UYJE01003166">
    <property type="protein sequence ID" value="VDI17091.1"/>
    <property type="molecule type" value="Genomic_DNA"/>
</dbReference>
<reference evidence="3" key="1">
    <citation type="submission" date="2018-11" db="EMBL/GenBank/DDBJ databases">
        <authorList>
            <person name="Alioto T."/>
            <person name="Alioto T."/>
        </authorList>
    </citation>
    <scope>NUCLEOTIDE SEQUENCE</scope>
</reference>
<accession>A0A8B6DD69</accession>
<dbReference type="InterPro" id="IPR027417">
    <property type="entry name" value="P-loop_NTPase"/>
</dbReference>
<sequence>MGAHGVGKTALENRLMSSEYMSVNELVIEAHQLAKEFECKYIETSAELNHKVDELLAELLKQIKLKLNPEAIHKAAILTEVTGKKHSLLKGAKRLFSKIWRRTSKPLAQCENLFKL</sequence>
<proteinExistence type="inferred from homology"/>
<comment type="caution">
    <text evidence="3">The sequence shown here is derived from an EMBL/GenBank/DDBJ whole genome shotgun (WGS) entry which is preliminary data.</text>
</comment>
<evidence type="ECO:0000256" key="2">
    <source>
        <dbReference type="ARBA" id="ARBA00022553"/>
    </source>
</evidence>
<keyword evidence="2" id="KW-0597">Phosphoprotein</keyword>
<dbReference type="Gene3D" id="3.40.50.300">
    <property type="entry name" value="P-loop containing nucleotide triphosphate hydrolases"/>
    <property type="match status" value="1"/>
</dbReference>
<evidence type="ECO:0000313" key="4">
    <source>
        <dbReference type="Proteomes" id="UP000596742"/>
    </source>
</evidence>
<dbReference type="GO" id="GO:0005886">
    <property type="term" value="C:plasma membrane"/>
    <property type="evidence" value="ECO:0007669"/>
    <property type="project" value="TreeGrafter"/>
</dbReference>
<dbReference type="Proteomes" id="UP000596742">
    <property type="component" value="Unassembled WGS sequence"/>
</dbReference>
<gene>
    <name evidence="3" type="ORF">MGAL_10B000914</name>
</gene>
<dbReference type="OrthoDB" id="5239715at2759"/>
<evidence type="ECO:0000256" key="1">
    <source>
        <dbReference type="ARBA" id="ARBA00008846"/>
    </source>
</evidence>
<comment type="similarity">
    <text evidence="1">Belongs to the small GTPase superfamily. RGK family.</text>
</comment>
<dbReference type="InterPro" id="IPR001806">
    <property type="entry name" value="Small_GTPase"/>
</dbReference>
<evidence type="ECO:0000313" key="3">
    <source>
        <dbReference type="EMBL" id="VDI17091.1"/>
    </source>
</evidence>
<dbReference type="Pfam" id="PF00071">
    <property type="entry name" value="Ras"/>
    <property type="match status" value="1"/>
</dbReference>
<dbReference type="GO" id="GO:0005246">
    <property type="term" value="F:calcium channel regulator activity"/>
    <property type="evidence" value="ECO:0007669"/>
    <property type="project" value="TreeGrafter"/>
</dbReference>
<dbReference type="GO" id="GO:0005525">
    <property type="term" value="F:GTP binding"/>
    <property type="evidence" value="ECO:0007669"/>
    <property type="project" value="InterPro"/>
</dbReference>
<dbReference type="PANTHER" id="PTHR45775:SF6">
    <property type="entry name" value="RAD, GEM_KIR FAMILY MEMBER 2, ISOFORM C"/>
    <property type="match status" value="1"/>
</dbReference>
<organism evidence="3 4">
    <name type="scientific">Mytilus galloprovincialis</name>
    <name type="common">Mediterranean mussel</name>
    <dbReference type="NCBI Taxonomy" id="29158"/>
    <lineage>
        <taxon>Eukaryota</taxon>
        <taxon>Metazoa</taxon>
        <taxon>Spiralia</taxon>
        <taxon>Lophotrochozoa</taxon>
        <taxon>Mollusca</taxon>
        <taxon>Bivalvia</taxon>
        <taxon>Autobranchia</taxon>
        <taxon>Pteriomorphia</taxon>
        <taxon>Mytilida</taxon>
        <taxon>Mytiloidea</taxon>
        <taxon>Mytilidae</taxon>
        <taxon>Mytilinae</taxon>
        <taxon>Mytilus</taxon>
    </lineage>
</organism>